<proteinExistence type="predicted"/>
<dbReference type="SUPFAM" id="SSF48452">
    <property type="entry name" value="TPR-like"/>
    <property type="match status" value="2"/>
</dbReference>
<dbReference type="Pfam" id="PF13181">
    <property type="entry name" value="TPR_8"/>
    <property type="match status" value="1"/>
</dbReference>
<dbReference type="GO" id="GO:1905515">
    <property type="term" value="P:non-motile cilium assembly"/>
    <property type="evidence" value="ECO:0007669"/>
    <property type="project" value="InterPro"/>
</dbReference>
<feature type="repeat" description="TPR" evidence="1">
    <location>
        <begin position="264"/>
        <end position="297"/>
    </location>
</feature>
<dbReference type="STRING" id="299467.A0A443S241"/>
<dbReference type="InterPro" id="IPR019734">
    <property type="entry name" value="TPR_rpt"/>
</dbReference>
<dbReference type="PANTHER" id="PTHR44177">
    <property type="entry name" value="TETRATRICOPEPTIDE REPEAT PROTEIN 8"/>
    <property type="match status" value="1"/>
</dbReference>
<sequence>MENALKTPRTAKTARPMTSSSGRFVRLGTASMLSQQDGPFINIARLNLAKYAKINGVSKPLFEYILLVENDVRHALDLAAQATQFNQFKDWWWKMQLGRCYYKIGMLRDAENQIRSALKHNEATVDAYLWLGKVYIRLDQPLAALETYKEGLAKFPGETFLMMYAARVHEALTEVDESMKLYKDILRYEAINVEAIACVAMNHFYNDQPEIALRYYRRILQMGTCSPEVYNNIGLCCYYSQQFDMTITCFERALMYSDSDETTADIWYNLGHISLGAGDRQLAIQSFRLALVSNNNHPEAYNNLGVIEMNKSNLTTSNVQQAKAFFQSSAANGNHLYEPHYNLALIGEKLGLYDFCYQNIKKALDLYPNHYSANEIFTRIKKMYDSV</sequence>
<keyword evidence="1" id="KW-0802">TPR repeat</keyword>
<dbReference type="SMART" id="SM00028">
    <property type="entry name" value="TPR"/>
    <property type="match status" value="5"/>
</dbReference>
<dbReference type="AlphaFoldDB" id="A0A443S241"/>
<evidence type="ECO:0000313" key="2">
    <source>
        <dbReference type="EMBL" id="RWS21553.1"/>
    </source>
</evidence>
<dbReference type="Pfam" id="PF13432">
    <property type="entry name" value="TPR_16"/>
    <property type="match status" value="1"/>
</dbReference>
<reference evidence="2 3" key="1">
    <citation type="journal article" date="2018" name="Gigascience">
        <title>Genomes of trombidid mites reveal novel predicted allergens and laterally-transferred genes associated with secondary metabolism.</title>
        <authorList>
            <person name="Dong X."/>
            <person name="Chaisiri K."/>
            <person name="Xia D."/>
            <person name="Armstrong S.D."/>
            <person name="Fang Y."/>
            <person name="Donnelly M.J."/>
            <person name="Kadowaki T."/>
            <person name="McGarry J.W."/>
            <person name="Darby A.C."/>
            <person name="Makepeace B.L."/>
        </authorList>
    </citation>
    <scope>NUCLEOTIDE SEQUENCE [LARGE SCALE GENOMIC DNA]</scope>
    <source>
        <strain evidence="2">UoL-UT</strain>
    </source>
</reference>
<accession>A0A443S241</accession>
<dbReference type="InterPro" id="IPR028796">
    <property type="entry name" value="BBS8"/>
</dbReference>
<evidence type="ECO:0000256" key="1">
    <source>
        <dbReference type="PROSITE-ProRule" id="PRU00339"/>
    </source>
</evidence>
<dbReference type="EMBL" id="NCKV01011752">
    <property type="protein sequence ID" value="RWS21553.1"/>
    <property type="molecule type" value="Genomic_DNA"/>
</dbReference>
<dbReference type="OrthoDB" id="6494576at2759"/>
<dbReference type="Proteomes" id="UP000288716">
    <property type="component" value="Unassembled WGS sequence"/>
</dbReference>
<evidence type="ECO:0000313" key="3">
    <source>
        <dbReference type="Proteomes" id="UP000288716"/>
    </source>
</evidence>
<protein>
    <submittedName>
        <fullName evidence="2">Tetratricopeptide repeat protein 8-like protein</fullName>
    </submittedName>
</protein>
<dbReference type="InterPro" id="IPR011990">
    <property type="entry name" value="TPR-like_helical_dom_sf"/>
</dbReference>
<organism evidence="2 3">
    <name type="scientific">Leptotrombidium deliense</name>
    <dbReference type="NCBI Taxonomy" id="299467"/>
    <lineage>
        <taxon>Eukaryota</taxon>
        <taxon>Metazoa</taxon>
        <taxon>Ecdysozoa</taxon>
        <taxon>Arthropoda</taxon>
        <taxon>Chelicerata</taxon>
        <taxon>Arachnida</taxon>
        <taxon>Acari</taxon>
        <taxon>Acariformes</taxon>
        <taxon>Trombidiformes</taxon>
        <taxon>Prostigmata</taxon>
        <taxon>Anystina</taxon>
        <taxon>Parasitengona</taxon>
        <taxon>Trombiculoidea</taxon>
        <taxon>Trombiculidae</taxon>
        <taxon>Leptotrombidium</taxon>
    </lineage>
</organism>
<dbReference type="GO" id="GO:0036064">
    <property type="term" value="C:ciliary basal body"/>
    <property type="evidence" value="ECO:0007669"/>
    <property type="project" value="TreeGrafter"/>
</dbReference>
<comment type="caution">
    <text evidence="2">The sequence shown here is derived from an EMBL/GenBank/DDBJ whole genome shotgun (WGS) entry which is preliminary data.</text>
</comment>
<keyword evidence="3" id="KW-1185">Reference proteome</keyword>
<dbReference type="PANTHER" id="PTHR44177:SF1">
    <property type="entry name" value="TETRATRICOPEPTIDE REPEAT PROTEIN 8"/>
    <property type="match status" value="1"/>
</dbReference>
<gene>
    <name evidence="2" type="ORF">B4U80_09775</name>
</gene>
<dbReference type="GO" id="GO:0097730">
    <property type="term" value="C:non-motile cilium"/>
    <property type="evidence" value="ECO:0007669"/>
    <property type="project" value="TreeGrafter"/>
</dbReference>
<dbReference type="VEuPathDB" id="VectorBase:LDEU010488"/>
<dbReference type="PROSITE" id="PS50005">
    <property type="entry name" value="TPR"/>
    <property type="match status" value="2"/>
</dbReference>
<feature type="repeat" description="TPR" evidence="1">
    <location>
        <begin position="125"/>
        <end position="158"/>
    </location>
</feature>
<dbReference type="GO" id="GO:0034464">
    <property type="term" value="C:BBSome"/>
    <property type="evidence" value="ECO:0007669"/>
    <property type="project" value="InterPro"/>
</dbReference>
<name>A0A443S241_9ACAR</name>
<dbReference type="Gene3D" id="1.25.40.10">
    <property type="entry name" value="Tetratricopeptide repeat domain"/>
    <property type="match status" value="2"/>
</dbReference>